<dbReference type="Pfam" id="PF00622">
    <property type="entry name" value="SPRY"/>
    <property type="match status" value="1"/>
</dbReference>
<dbReference type="InterPro" id="IPR003877">
    <property type="entry name" value="SPRY_dom"/>
</dbReference>
<accession>A0ABD1JFB5</accession>
<evidence type="ECO:0000313" key="9">
    <source>
        <dbReference type="Proteomes" id="UP001591681"/>
    </source>
</evidence>
<gene>
    <name evidence="8" type="ORF">ACEWY4_018754</name>
</gene>
<dbReference type="InterPro" id="IPR013320">
    <property type="entry name" value="ConA-like_dom_sf"/>
</dbReference>
<dbReference type="PANTHER" id="PTHR24103">
    <property type="entry name" value="E3 UBIQUITIN-PROTEIN LIGASE TRIM"/>
    <property type="match status" value="1"/>
</dbReference>
<keyword evidence="1 3" id="KW-0479">Metal-binding</keyword>
<dbReference type="Proteomes" id="UP001591681">
    <property type="component" value="Unassembled WGS sequence"/>
</dbReference>
<dbReference type="SMART" id="SM00449">
    <property type="entry name" value="SPRY"/>
    <property type="match status" value="1"/>
</dbReference>
<feature type="region of interest" description="Disordered" evidence="5">
    <location>
        <begin position="487"/>
        <end position="590"/>
    </location>
</feature>
<feature type="region of interest" description="Disordered" evidence="5">
    <location>
        <begin position="34"/>
        <end position="54"/>
    </location>
</feature>
<dbReference type="InterPro" id="IPR043136">
    <property type="entry name" value="B30.2/SPRY_sf"/>
</dbReference>
<name>A0ABD1JFB5_9TELE</name>
<feature type="compositionally biased region" description="Low complexity" evidence="5">
    <location>
        <begin position="530"/>
        <end position="561"/>
    </location>
</feature>
<feature type="coiled-coil region" evidence="4">
    <location>
        <begin position="89"/>
        <end position="166"/>
    </location>
</feature>
<dbReference type="PROSITE" id="PS50119">
    <property type="entry name" value="ZF_BBOX"/>
    <property type="match status" value="1"/>
</dbReference>
<dbReference type="InterPro" id="IPR000315">
    <property type="entry name" value="Znf_B-box"/>
</dbReference>
<evidence type="ECO:0000256" key="5">
    <source>
        <dbReference type="SAM" id="MobiDB-lite"/>
    </source>
</evidence>
<feature type="domain" description="B box-type" evidence="6">
    <location>
        <begin position="47"/>
        <end position="92"/>
    </location>
</feature>
<evidence type="ECO:0000259" key="7">
    <source>
        <dbReference type="PROSITE" id="PS50188"/>
    </source>
</evidence>
<feature type="compositionally biased region" description="Basic residues" evidence="5">
    <location>
        <begin position="578"/>
        <end position="590"/>
    </location>
</feature>
<dbReference type="Pfam" id="PF00643">
    <property type="entry name" value="zf-B_box"/>
    <property type="match status" value="1"/>
</dbReference>
<sequence>MSSISTRSQRPSLASSIGSFSSSRSVLSSIGSFSSARSGRSASSTSSTGSACSTDCNHEERPMVVFCDTCSQPLCDNCLTGVRHLGHNFKTLEEACKDQQDNITQHLRELESKINEHGDIQQWKREQEEQLEGEFARVRDHLTEQYQELQALLDHSKEQAMRLLEAQRDSQRKPLYRLQEDGENYKAQTEHLYGQIANLKERMSSERMSTERYAEILVRLCVSYIFVHIDMFNEFYGKATPKHKLDKLRLEALEKSIQYVTEKVKEIFPRPWEFYRDITFSEDNIPQVLSLSDDHTQVTLTGPNKAFTVQNQAEEKPVHILAEESFKDGRHYWEVDVQDCSGWAVGVVELSQGKKLQRQTAERHLGRDRSSWMLESLGGELVALHDDDLTRVKEQDVKSLGVYLDISKKGKSQLTFYDVGSCTVLHTFYLRTKKSICPAFSLFYKADEASSLALCNFGLNPQPPNDFETGSVDSGVVFGLPDIESSYTSRSNSQSSNASESIAGSSPTLESIPELSSASESNPEHFPTFESSPESSPTSESIPESSPTSEPTPESSPATESVQESLDTPESIPESSPKRHWKKFKGLFKR</sequence>
<dbReference type="PROSITE" id="PS50188">
    <property type="entry name" value="B302_SPRY"/>
    <property type="match status" value="1"/>
</dbReference>
<protein>
    <recommendedName>
        <fullName evidence="10">B box-type domain-containing protein</fullName>
    </recommendedName>
</protein>
<evidence type="ECO:0000256" key="2">
    <source>
        <dbReference type="ARBA" id="ARBA00022833"/>
    </source>
</evidence>
<dbReference type="SUPFAM" id="SSF49899">
    <property type="entry name" value="Concanavalin A-like lectins/glucanases"/>
    <property type="match status" value="1"/>
</dbReference>
<organism evidence="8 9">
    <name type="scientific">Coilia grayii</name>
    <name type="common">Gray's grenadier anchovy</name>
    <dbReference type="NCBI Taxonomy" id="363190"/>
    <lineage>
        <taxon>Eukaryota</taxon>
        <taxon>Metazoa</taxon>
        <taxon>Chordata</taxon>
        <taxon>Craniata</taxon>
        <taxon>Vertebrata</taxon>
        <taxon>Euteleostomi</taxon>
        <taxon>Actinopterygii</taxon>
        <taxon>Neopterygii</taxon>
        <taxon>Teleostei</taxon>
        <taxon>Clupei</taxon>
        <taxon>Clupeiformes</taxon>
        <taxon>Clupeoidei</taxon>
        <taxon>Engraulidae</taxon>
        <taxon>Coilinae</taxon>
        <taxon>Coilia</taxon>
    </lineage>
</organism>
<keyword evidence="4" id="KW-0175">Coiled coil</keyword>
<keyword evidence="1 3" id="KW-0863">Zinc-finger</keyword>
<dbReference type="Gene3D" id="2.60.120.920">
    <property type="match status" value="1"/>
</dbReference>
<evidence type="ECO:0000256" key="1">
    <source>
        <dbReference type="ARBA" id="ARBA00022771"/>
    </source>
</evidence>
<feature type="domain" description="B30.2/SPRY" evidence="7">
    <location>
        <begin position="257"/>
        <end position="462"/>
    </location>
</feature>
<dbReference type="InterPro" id="IPR050143">
    <property type="entry name" value="TRIM/RBCC"/>
</dbReference>
<dbReference type="Gene3D" id="3.30.160.60">
    <property type="entry name" value="Classic Zinc Finger"/>
    <property type="match status" value="1"/>
</dbReference>
<dbReference type="AlphaFoldDB" id="A0ABD1JFB5"/>
<feature type="compositionally biased region" description="Low complexity" evidence="5">
    <location>
        <begin position="487"/>
        <end position="506"/>
    </location>
</feature>
<reference evidence="8 9" key="1">
    <citation type="submission" date="2024-09" db="EMBL/GenBank/DDBJ databases">
        <title>A chromosome-level genome assembly of Gray's grenadier anchovy, Coilia grayii.</title>
        <authorList>
            <person name="Fu Z."/>
        </authorList>
    </citation>
    <scope>NUCLEOTIDE SEQUENCE [LARGE SCALE GENOMIC DNA]</scope>
    <source>
        <strain evidence="8">G4</strain>
        <tissue evidence="8">Muscle</tissue>
    </source>
</reference>
<dbReference type="InterPro" id="IPR001870">
    <property type="entry name" value="B30.2/SPRY"/>
</dbReference>
<evidence type="ECO:0000313" key="8">
    <source>
        <dbReference type="EMBL" id="KAL2085434.1"/>
    </source>
</evidence>
<keyword evidence="9" id="KW-1185">Reference proteome</keyword>
<evidence type="ECO:0000259" key="6">
    <source>
        <dbReference type="PROSITE" id="PS50119"/>
    </source>
</evidence>
<proteinExistence type="predicted"/>
<keyword evidence="2" id="KW-0862">Zinc</keyword>
<comment type="caution">
    <text evidence="8">The sequence shown here is derived from an EMBL/GenBank/DDBJ whole genome shotgun (WGS) entry which is preliminary data.</text>
</comment>
<evidence type="ECO:0008006" key="10">
    <source>
        <dbReference type="Google" id="ProtNLM"/>
    </source>
</evidence>
<evidence type="ECO:0000256" key="4">
    <source>
        <dbReference type="SAM" id="Coils"/>
    </source>
</evidence>
<evidence type="ECO:0000256" key="3">
    <source>
        <dbReference type="PROSITE-ProRule" id="PRU00024"/>
    </source>
</evidence>
<dbReference type="GO" id="GO:0008270">
    <property type="term" value="F:zinc ion binding"/>
    <property type="evidence" value="ECO:0007669"/>
    <property type="project" value="UniProtKB-KW"/>
</dbReference>
<dbReference type="SUPFAM" id="SSF57845">
    <property type="entry name" value="B-box zinc-binding domain"/>
    <property type="match status" value="1"/>
</dbReference>
<dbReference type="EMBL" id="JBHFQA010000016">
    <property type="protein sequence ID" value="KAL2085434.1"/>
    <property type="molecule type" value="Genomic_DNA"/>
</dbReference>